<keyword evidence="2" id="KW-0472">Membrane</keyword>
<feature type="region of interest" description="Disordered" evidence="1">
    <location>
        <begin position="461"/>
        <end position="501"/>
    </location>
</feature>
<feature type="transmembrane region" description="Helical" evidence="2">
    <location>
        <begin position="6"/>
        <end position="30"/>
    </location>
</feature>
<protein>
    <recommendedName>
        <fullName evidence="3">Rhodopsin domain-containing protein</fullName>
    </recommendedName>
</protein>
<feature type="region of interest" description="Disordered" evidence="1">
    <location>
        <begin position="326"/>
        <end position="413"/>
    </location>
</feature>
<gene>
    <name evidence="4" type="ORF">IF1G_09073</name>
</gene>
<keyword evidence="5" id="KW-1185">Reference proteome</keyword>
<feature type="transmembrane region" description="Helical" evidence="2">
    <location>
        <begin position="194"/>
        <end position="216"/>
    </location>
</feature>
<evidence type="ECO:0000259" key="3">
    <source>
        <dbReference type="Pfam" id="PF20684"/>
    </source>
</evidence>
<name>A0A545URB8_9HYPO</name>
<dbReference type="OrthoDB" id="3918601at2759"/>
<accession>A0A545URB8</accession>
<comment type="caution">
    <text evidence="4">The sequence shown here is derived from an EMBL/GenBank/DDBJ whole genome shotgun (WGS) entry which is preliminary data.</text>
</comment>
<reference evidence="4 5" key="1">
    <citation type="journal article" date="2019" name="Appl. Microbiol. Biotechnol.">
        <title>Genome sequence of Isaria javanica and comparative genome analysis insights into family S53 peptidase evolution in fungal entomopathogens.</title>
        <authorList>
            <person name="Lin R."/>
            <person name="Zhang X."/>
            <person name="Xin B."/>
            <person name="Zou M."/>
            <person name="Gao Y."/>
            <person name="Qin F."/>
            <person name="Hu Q."/>
            <person name="Xie B."/>
            <person name="Cheng X."/>
        </authorList>
    </citation>
    <scope>NUCLEOTIDE SEQUENCE [LARGE SCALE GENOMIC DNA]</scope>
    <source>
        <strain evidence="4 5">IJ1G</strain>
    </source>
</reference>
<feature type="transmembrane region" description="Helical" evidence="2">
    <location>
        <begin position="161"/>
        <end position="182"/>
    </location>
</feature>
<dbReference type="Pfam" id="PF20684">
    <property type="entry name" value="Fung_rhodopsin"/>
    <property type="match status" value="1"/>
</dbReference>
<feature type="transmembrane region" description="Helical" evidence="2">
    <location>
        <begin position="122"/>
        <end position="141"/>
    </location>
</feature>
<evidence type="ECO:0000313" key="5">
    <source>
        <dbReference type="Proteomes" id="UP000315783"/>
    </source>
</evidence>
<evidence type="ECO:0000256" key="2">
    <source>
        <dbReference type="SAM" id="Phobius"/>
    </source>
</evidence>
<feature type="domain" description="Rhodopsin" evidence="3">
    <location>
        <begin position="26"/>
        <end position="257"/>
    </location>
</feature>
<feature type="compositionally biased region" description="Basic and acidic residues" evidence="1">
    <location>
        <begin position="375"/>
        <end position="388"/>
    </location>
</feature>
<feature type="region of interest" description="Disordered" evidence="1">
    <location>
        <begin position="560"/>
        <end position="579"/>
    </location>
</feature>
<feature type="transmembrane region" description="Helical" evidence="2">
    <location>
        <begin position="86"/>
        <end position="110"/>
    </location>
</feature>
<sequence length="638" mass="68278">MEEVQGAWLASAMGIFFGWAFLAWLVRVWAKLRTKAWGLDDYAISGSLLAALLHIVFLFHAIAHGYGKPFHTLSASSITRVQTGLYLAQIFYIVSFGLCRVAAALFIAYISQAGPHIQPARLAAVVTVLWTVISLLAISIRGDRSRPWEVLDGSNDMFSRWLGTEITGIVIELVLWGIAAHLVWGIQLKLSRRIIIICAFGARLLVVPFVIARLVLLSPQINTGADRSATMADLVTEACVHFSIISGSATALKPLLTSFYSTHPAAAAVELTASTSSGLRCKDGHHDSYYRLETFRPAGLDQKNSDGGGAGGKKKVVINRATARDITWQTVPQEPRSHHASSASSKSRASNSVSRSVTNSRTSNSAPPRSLTSARADEGGLSRKRDTLTEALKTGLVGRKESHVSSESDDSGRMIIQKTTEVTVHYKMNRGHGTSDHELKKYVELVKYQALQVAPITRDCDASASSTSSCARRPPYPSILARGPGPRRSGSWSTTGPPSARRTFGADLHPGASFGVGQLCAVPGTGTASRRRFSRRGPAAGGGGARRAAAQGEATGSLLVGRHAGAESRPRNGDIGGGGGRSSFFADDAASWAVQAELVPEFKFAAATEEGRRDAADGDEEAERLRGSKRLVYTSTRL</sequence>
<keyword evidence="2" id="KW-1133">Transmembrane helix</keyword>
<feature type="compositionally biased region" description="Basic and acidic residues" evidence="1">
    <location>
        <begin position="398"/>
        <end position="412"/>
    </location>
</feature>
<feature type="region of interest" description="Disordered" evidence="1">
    <location>
        <begin position="608"/>
        <end position="638"/>
    </location>
</feature>
<feature type="transmembrane region" description="Helical" evidence="2">
    <location>
        <begin position="42"/>
        <end position="66"/>
    </location>
</feature>
<dbReference type="AlphaFoldDB" id="A0A545URB8"/>
<dbReference type="Proteomes" id="UP000315783">
    <property type="component" value="Unassembled WGS sequence"/>
</dbReference>
<dbReference type="InterPro" id="IPR049326">
    <property type="entry name" value="Rhodopsin_dom_fungi"/>
</dbReference>
<keyword evidence="2" id="KW-0812">Transmembrane</keyword>
<organism evidence="4 5">
    <name type="scientific">Cordyceps javanica</name>
    <dbReference type="NCBI Taxonomy" id="43265"/>
    <lineage>
        <taxon>Eukaryota</taxon>
        <taxon>Fungi</taxon>
        <taxon>Dikarya</taxon>
        <taxon>Ascomycota</taxon>
        <taxon>Pezizomycotina</taxon>
        <taxon>Sordariomycetes</taxon>
        <taxon>Hypocreomycetidae</taxon>
        <taxon>Hypocreales</taxon>
        <taxon>Cordycipitaceae</taxon>
        <taxon>Cordyceps</taxon>
    </lineage>
</organism>
<feature type="compositionally biased region" description="Low complexity" evidence="1">
    <location>
        <begin position="462"/>
        <end position="473"/>
    </location>
</feature>
<proteinExistence type="predicted"/>
<dbReference type="PANTHER" id="PTHR39614:SF2">
    <property type="entry name" value="INTEGRAL MEMBRANE PROTEIN"/>
    <property type="match status" value="1"/>
</dbReference>
<evidence type="ECO:0000256" key="1">
    <source>
        <dbReference type="SAM" id="MobiDB-lite"/>
    </source>
</evidence>
<dbReference type="EMBL" id="SPUK01000016">
    <property type="protein sequence ID" value="TQV92001.1"/>
    <property type="molecule type" value="Genomic_DNA"/>
</dbReference>
<dbReference type="PANTHER" id="PTHR39614">
    <property type="entry name" value="INTEGRAL MEMBRANE PROTEIN"/>
    <property type="match status" value="1"/>
</dbReference>
<feature type="compositionally biased region" description="Low complexity" evidence="1">
    <location>
        <begin position="340"/>
        <end position="366"/>
    </location>
</feature>
<feature type="region of interest" description="Disordered" evidence="1">
    <location>
        <begin position="525"/>
        <end position="553"/>
    </location>
</feature>
<evidence type="ECO:0000313" key="4">
    <source>
        <dbReference type="EMBL" id="TQV92001.1"/>
    </source>
</evidence>